<organism evidence="1">
    <name type="scientific">Manihot esculenta</name>
    <name type="common">Cassava</name>
    <name type="synonym">Jatropha manihot</name>
    <dbReference type="NCBI Taxonomy" id="3983"/>
    <lineage>
        <taxon>Eukaryota</taxon>
        <taxon>Viridiplantae</taxon>
        <taxon>Streptophyta</taxon>
        <taxon>Embryophyta</taxon>
        <taxon>Tracheophyta</taxon>
        <taxon>Spermatophyta</taxon>
        <taxon>Magnoliopsida</taxon>
        <taxon>eudicotyledons</taxon>
        <taxon>Gunneridae</taxon>
        <taxon>Pentapetalae</taxon>
        <taxon>rosids</taxon>
        <taxon>fabids</taxon>
        <taxon>Malpighiales</taxon>
        <taxon>Euphorbiaceae</taxon>
        <taxon>Crotonoideae</taxon>
        <taxon>Manihoteae</taxon>
        <taxon>Manihot</taxon>
    </lineage>
</organism>
<reference evidence="1" key="1">
    <citation type="submission" date="2016-02" db="EMBL/GenBank/DDBJ databases">
        <title>WGS assembly of Manihot esculenta.</title>
        <authorList>
            <person name="Bredeson J.V."/>
            <person name="Prochnik S.E."/>
            <person name="Lyons J.B."/>
            <person name="Schmutz J."/>
            <person name="Grimwood J."/>
            <person name="Vrebalov J."/>
            <person name="Bart R.S."/>
            <person name="Amuge T."/>
            <person name="Ferguson M.E."/>
            <person name="Green R."/>
            <person name="Putnam N."/>
            <person name="Stites J."/>
            <person name="Rounsley S."/>
            <person name="Rokhsar D.S."/>
        </authorList>
    </citation>
    <scope>NUCLEOTIDE SEQUENCE [LARGE SCALE GENOMIC DNA]</scope>
    <source>
        <tissue evidence="1">Leaf</tissue>
    </source>
</reference>
<evidence type="ECO:0000313" key="1">
    <source>
        <dbReference type="EMBL" id="OAY25114.1"/>
    </source>
</evidence>
<dbReference type="EMBL" id="CM004403">
    <property type="protein sequence ID" value="OAY25114.1"/>
    <property type="molecule type" value="Genomic_DNA"/>
</dbReference>
<proteinExistence type="predicted"/>
<accession>A0A2C9U5M7</accession>
<sequence length="33" mass="3712">MVDLCKCSFFANGNLKVCNLGIGQIPFFYGKRQ</sequence>
<name>A0A2C9U5M7_MANES</name>
<dbReference type="AlphaFoldDB" id="A0A2C9U5M7"/>
<protein>
    <submittedName>
        <fullName evidence="1">Uncharacterized protein</fullName>
    </submittedName>
</protein>
<gene>
    <name evidence="1" type="ORF">MANES_17G068000</name>
</gene>